<dbReference type="AlphaFoldDB" id="A0A4U6QQ24"/>
<dbReference type="PANTHER" id="PTHR36933:SF1">
    <property type="entry name" value="SLL0788 PROTEIN"/>
    <property type="match status" value="1"/>
</dbReference>
<sequence length="232" mass="23835">MTRRTGIVLAAAGAVALLLVGATIGLLLSGRIGGSTAATAPGTDSVDAGFARDMIVHHDQGVLMAHYAEQNTTDDEISVMAYDIGATQSDQAGQMKGWLSLWDVPEFASGPHMAWMGSDGHGGHDMAAMSGSAGASTPASTAQDGALMPGMATTEQIDQLRSASGPASDVLFLQLMIRHHQGGLPMMEYAASHAQSTVVANFAAKMADAQESEISVMTQMLQARGAAPLPAP</sequence>
<accession>A0A4U6QQ24</accession>
<evidence type="ECO:0000313" key="2">
    <source>
        <dbReference type="EMBL" id="TKV62172.1"/>
    </source>
</evidence>
<dbReference type="EMBL" id="SZZH01000001">
    <property type="protein sequence ID" value="TKV62172.1"/>
    <property type="molecule type" value="Genomic_DNA"/>
</dbReference>
<keyword evidence="3" id="KW-1185">Reference proteome</keyword>
<organism evidence="2 3">
    <name type="scientific">Nakamurella flava</name>
    <dbReference type="NCBI Taxonomy" id="2576308"/>
    <lineage>
        <taxon>Bacteria</taxon>
        <taxon>Bacillati</taxon>
        <taxon>Actinomycetota</taxon>
        <taxon>Actinomycetes</taxon>
        <taxon>Nakamurellales</taxon>
        <taxon>Nakamurellaceae</taxon>
        <taxon>Nakamurella</taxon>
    </lineage>
</organism>
<evidence type="ECO:0000313" key="3">
    <source>
        <dbReference type="Proteomes" id="UP000306985"/>
    </source>
</evidence>
<dbReference type="InterPro" id="IPR012347">
    <property type="entry name" value="Ferritin-like"/>
</dbReference>
<dbReference type="Gene3D" id="1.20.1260.10">
    <property type="match status" value="1"/>
</dbReference>
<gene>
    <name evidence="2" type="ORF">FDO65_05465</name>
</gene>
<dbReference type="PANTHER" id="PTHR36933">
    <property type="entry name" value="SLL0788 PROTEIN"/>
    <property type="match status" value="1"/>
</dbReference>
<dbReference type="Proteomes" id="UP000306985">
    <property type="component" value="Unassembled WGS sequence"/>
</dbReference>
<comment type="caution">
    <text evidence="2">The sequence shown here is derived from an EMBL/GenBank/DDBJ whole genome shotgun (WGS) entry which is preliminary data.</text>
</comment>
<dbReference type="InterPro" id="IPR005183">
    <property type="entry name" value="DUF305_CopM-like"/>
</dbReference>
<protein>
    <submittedName>
        <fullName evidence="2">DUF305 domain-containing protein</fullName>
    </submittedName>
</protein>
<proteinExistence type="predicted"/>
<dbReference type="OrthoDB" id="26872at2"/>
<dbReference type="Pfam" id="PF03713">
    <property type="entry name" value="DUF305"/>
    <property type="match status" value="1"/>
</dbReference>
<feature type="domain" description="DUF305" evidence="1">
    <location>
        <begin position="47"/>
        <end position="221"/>
    </location>
</feature>
<reference evidence="2 3" key="1">
    <citation type="submission" date="2019-05" db="EMBL/GenBank/DDBJ databases">
        <title>Nakamurella sp. N5BH11, whole genome shotgun sequence.</title>
        <authorList>
            <person name="Tuo L."/>
        </authorList>
    </citation>
    <scope>NUCLEOTIDE SEQUENCE [LARGE SCALE GENOMIC DNA]</scope>
    <source>
        <strain evidence="2 3">N5BH11</strain>
    </source>
</reference>
<name>A0A4U6QQ24_9ACTN</name>
<evidence type="ECO:0000259" key="1">
    <source>
        <dbReference type="Pfam" id="PF03713"/>
    </source>
</evidence>